<proteinExistence type="predicted"/>
<dbReference type="PROSITE" id="PS50234">
    <property type="entry name" value="VWFA"/>
    <property type="match status" value="1"/>
</dbReference>
<dbReference type="AlphaFoldDB" id="K6XM69"/>
<dbReference type="PANTHER" id="PTHR47763:SF1">
    <property type="entry name" value="DUF659 DOMAIN-CONTAINING PROTEIN"/>
    <property type="match status" value="1"/>
</dbReference>
<dbReference type="STRING" id="1127673.GLIP_0101"/>
<evidence type="ECO:0000256" key="1">
    <source>
        <dbReference type="SAM" id="MobiDB-lite"/>
    </source>
</evidence>
<dbReference type="CDD" id="cd00198">
    <property type="entry name" value="vWFA"/>
    <property type="match status" value="1"/>
</dbReference>
<keyword evidence="2" id="KW-0472">Membrane</keyword>
<keyword evidence="5" id="KW-1185">Reference proteome</keyword>
<feature type="compositionally biased region" description="Pro residues" evidence="1">
    <location>
        <begin position="45"/>
        <end position="62"/>
    </location>
</feature>
<dbReference type="Gene3D" id="3.40.50.410">
    <property type="entry name" value="von Willebrand factor, type A domain"/>
    <property type="match status" value="1"/>
</dbReference>
<dbReference type="InterPro" id="IPR036465">
    <property type="entry name" value="vWFA_dom_sf"/>
</dbReference>
<dbReference type="GO" id="GO:0004674">
    <property type="term" value="F:protein serine/threonine kinase activity"/>
    <property type="evidence" value="ECO:0007669"/>
    <property type="project" value="TreeGrafter"/>
</dbReference>
<dbReference type="PANTHER" id="PTHR47763">
    <property type="entry name" value="ALPHA-PROTEIN KINASE VWKA"/>
    <property type="match status" value="1"/>
</dbReference>
<evidence type="ECO:0000313" key="4">
    <source>
        <dbReference type="EMBL" id="GAC12756.1"/>
    </source>
</evidence>
<keyword evidence="2" id="KW-0812">Transmembrane</keyword>
<evidence type="ECO:0000313" key="5">
    <source>
        <dbReference type="Proteomes" id="UP000006334"/>
    </source>
</evidence>
<evidence type="ECO:0000259" key="3">
    <source>
        <dbReference type="PROSITE" id="PS50234"/>
    </source>
</evidence>
<dbReference type="GO" id="GO:0005737">
    <property type="term" value="C:cytoplasm"/>
    <property type="evidence" value="ECO:0007669"/>
    <property type="project" value="TreeGrafter"/>
</dbReference>
<sequence length="261" mass="28499">MSALDLFASGMGAFILLAVISLPFFGNVSQIPAPAPQQCPEVKVCPPPSPPKPDPIPVPKPEPSGFQKMQTLDLVIVLDITGSMDEEINGLRAEIGNIARIIEMLSDSAAMKIVTFGDKNFDRPVTHFPLTLTKDISVLKSYLNQVKMNLGLGKGFNPGDNGESVYDGFETALRTKWRSKAKRRVIFIITDDEPHSGESRPLMRKVQSFTNQSYSVSVRYSGDEKDEKAFYQELATTGAGTYLDKSDGSLTAALLIALMPK</sequence>
<protein>
    <recommendedName>
        <fullName evidence="3">VWFA domain-containing protein</fullName>
    </recommendedName>
</protein>
<dbReference type="InterPro" id="IPR052969">
    <property type="entry name" value="Thr-specific_kinase-like"/>
</dbReference>
<feature type="domain" description="VWFA" evidence="3">
    <location>
        <begin position="73"/>
        <end position="258"/>
    </location>
</feature>
<dbReference type="SMART" id="SM00327">
    <property type="entry name" value="VWA"/>
    <property type="match status" value="1"/>
</dbReference>
<dbReference type="Proteomes" id="UP000006334">
    <property type="component" value="Unassembled WGS sequence"/>
</dbReference>
<keyword evidence="2" id="KW-1133">Transmembrane helix</keyword>
<dbReference type="EMBL" id="BAEN01000004">
    <property type="protein sequence ID" value="GAC12756.1"/>
    <property type="molecule type" value="Genomic_DNA"/>
</dbReference>
<reference evidence="4 5" key="1">
    <citation type="journal article" date="2017" name="Antonie Van Leeuwenhoek">
        <title>Rhizobium rhizosphaerae sp. nov., a novel species isolated from rice rhizosphere.</title>
        <authorList>
            <person name="Zhao J.J."/>
            <person name="Zhang J."/>
            <person name="Zhang R.J."/>
            <person name="Zhang C.W."/>
            <person name="Yin H.Q."/>
            <person name="Zhang X.X."/>
        </authorList>
    </citation>
    <scope>NUCLEOTIDE SEQUENCE [LARGE SCALE GENOMIC DNA]</scope>
    <source>
        <strain evidence="4 5">E3</strain>
    </source>
</reference>
<feature type="transmembrane region" description="Helical" evidence="2">
    <location>
        <begin position="6"/>
        <end position="25"/>
    </location>
</feature>
<dbReference type="InterPro" id="IPR002035">
    <property type="entry name" value="VWF_A"/>
</dbReference>
<accession>K6XM69</accession>
<comment type="caution">
    <text evidence="4">The sequence shown here is derived from an EMBL/GenBank/DDBJ whole genome shotgun (WGS) entry which is preliminary data.</text>
</comment>
<evidence type="ECO:0000256" key="2">
    <source>
        <dbReference type="SAM" id="Phobius"/>
    </source>
</evidence>
<name>K6XM69_9ALTE</name>
<feature type="region of interest" description="Disordered" evidence="1">
    <location>
        <begin position="42"/>
        <end position="63"/>
    </location>
</feature>
<gene>
    <name evidence="4" type="ORF">GLIP_0101</name>
</gene>
<dbReference type="SUPFAM" id="SSF53300">
    <property type="entry name" value="vWA-like"/>
    <property type="match status" value="1"/>
</dbReference>
<dbReference type="eggNOG" id="COG2304">
    <property type="taxonomic scope" value="Bacteria"/>
</dbReference>
<dbReference type="Pfam" id="PF00092">
    <property type="entry name" value="VWA"/>
    <property type="match status" value="1"/>
</dbReference>
<organism evidence="4 5">
    <name type="scientific">Aliiglaciecola lipolytica E3</name>
    <dbReference type="NCBI Taxonomy" id="1127673"/>
    <lineage>
        <taxon>Bacteria</taxon>
        <taxon>Pseudomonadati</taxon>
        <taxon>Pseudomonadota</taxon>
        <taxon>Gammaproteobacteria</taxon>
        <taxon>Alteromonadales</taxon>
        <taxon>Alteromonadaceae</taxon>
        <taxon>Aliiglaciecola</taxon>
    </lineage>
</organism>